<dbReference type="EMBL" id="GBRH01217259">
    <property type="protein sequence ID" value="JAD80636.1"/>
    <property type="molecule type" value="Transcribed_RNA"/>
</dbReference>
<sequence length="45" mass="5231">MRCTNIGQIAKHVMPYPMSVDILLFSSSYIVLSHNISFRYYSFPC</sequence>
<dbReference type="AlphaFoldDB" id="A0A0A9CYK2"/>
<organism evidence="1">
    <name type="scientific">Arundo donax</name>
    <name type="common">Giant reed</name>
    <name type="synonym">Donax arundinaceus</name>
    <dbReference type="NCBI Taxonomy" id="35708"/>
    <lineage>
        <taxon>Eukaryota</taxon>
        <taxon>Viridiplantae</taxon>
        <taxon>Streptophyta</taxon>
        <taxon>Embryophyta</taxon>
        <taxon>Tracheophyta</taxon>
        <taxon>Spermatophyta</taxon>
        <taxon>Magnoliopsida</taxon>
        <taxon>Liliopsida</taxon>
        <taxon>Poales</taxon>
        <taxon>Poaceae</taxon>
        <taxon>PACMAD clade</taxon>
        <taxon>Arundinoideae</taxon>
        <taxon>Arundineae</taxon>
        <taxon>Arundo</taxon>
    </lineage>
</organism>
<evidence type="ECO:0000313" key="1">
    <source>
        <dbReference type="EMBL" id="JAD80636.1"/>
    </source>
</evidence>
<accession>A0A0A9CYK2</accession>
<proteinExistence type="predicted"/>
<reference evidence="1" key="1">
    <citation type="submission" date="2014-09" db="EMBL/GenBank/DDBJ databases">
        <authorList>
            <person name="Magalhaes I.L.F."/>
            <person name="Oliveira U."/>
            <person name="Santos F.R."/>
            <person name="Vidigal T.H.D.A."/>
            <person name="Brescovit A.D."/>
            <person name="Santos A.J."/>
        </authorList>
    </citation>
    <scope>NUCLEOTIDE SEQUENCE</scope>
    <source>
        <tissue evidence="1">Shoot tissue taken approximately 20 cm above the soil surface</tissue>
    </source>
</reference>
<protein>
    <submittedName>
        <fullName evidence="1">Uncharacterized protein</fullName>
    </submittedName>
</protein>
<reference evidence="1" key="2">
    <citation type="journal article" date="2015" name="Data Brief">
        <title>Shoot transcriptome of the giant reed, Arundo donax.</title>
        <authorList>
            <person name="Barrero R.A."/>
            <person name="Guerrero F.D."/>
            <person name="Moolhuijzen P."/>
            <person name="Goolsby J.A."/>
            <person name="Tidwell J."/>
            <person name="Bellgard S.E."/>
            <person name="Bellgard M.I."/>
        </authorList>
    </citation>
    <scope>NUCLEOTIDE SEQUENCE</scope>
    <source>
        <tissue evidence="1">Shoot tissue taken approximately 20 cm above the soil surface</tissue>
    </source>
</reference>
<name>A0A0A9CYK2_ARUDO</name>